<evidence type="ECO:0000313" key="3">
    <source>
        <dbReference type="Proteomes" id="UP000598271"/>
    </source>
</evidence>
<sequence length="127" mass="14022">MKTLKTSAIAFALALLSAASTLAQDTAKTFDTSLYRVQQSMTIRLNVQKEAGEWVSIRLIDQDGKELHRESVGRKIQKYACNFDLSKAQDGEYTIEIANGTEVQRKSINLSSAEVMKAPARTLVALN</sequence>
<keyword evidence="3" id="KW-1185">Reference proteome</keyword>
<reference evidence="2 3" key="1">
    <citation type="journal article" date="2014" name="Int. J. Syst. Evol. Microbiol.">
        <title>Complete genome sequence of Corynebacterium casei LMG S-19264T (=DSM 44701T), isolated from a smear-ripened cheese.</title>
        <authorList>
            <consortium name="US DOE Joint Genome Institute (JGI-PGF)"/>
            <person name="Walter F."/>
            <person name="Albersmeier A."/>
            <person name="Kalinowski J."/>
            <person name="Ruckert C."/>
        </authorList>
    </citation>
    <scope>NUCLEOTIDE SEQUENCE [LARGE SCALE GENOMIC DNA]</scope>
    <source>
        <strain evidence="2 3">KCTC 12866</strain>
    </source>
</reference>
<dbReference type="EMBL" id="BMXF01000006">
    <property type="protein sequence ID" value="GHB85696.1"/>
    <property type="molecule type" value="Genomic_DNA"/>
</dbReference>
<keyword evidence="1" id="KW-0732">Signal</keyword>
<accession>A0A8J3D7I7</accession>
<dbReference type="RefSeq" id="WP_189568005.1">
    <property type="nucleotide sequence ID" value="NZ_BMXF01000006.1"/>
</dbReference>
<feature type="signal peptide" evidence="1">
    <location>
        <begin position="1"/>
        <end position="23"/>
    </location>
</feature>
<evidence type="ECO:0000256" key="1">
    <source>
        <dbReference type="SAM" id="SignalP"/>
    </source>
</evidence>
<evidence type="ECO:0000313" key="2">
    <source>
        <dbReference type="EMBL" id="GHB85696.1"/>
    </source>
</evidence>
<organism evidence="2 3">
    <name type="scientific">Persicitalea jodogahamensis</name>
    <dbReference type="NCBI Taxonomy" id="402147"/>
    <lineage>
        <taxon>Bacteria</taxon>
        <taxon>Pseudomonadati</taxon>
        <taxon>Bacteroidota</taxon>
        <taxon>Cytophagia</taxon>
        <taxon>Cytophagales</taxon>
        <taxon>Spirosomataceae</taxon>
        <taxon>Persicitalea</taxon>
    </lineage>
</organism>
<feature type="chain" id="PRO_5035179767" evidence="1">
    <location>
        <begin position="24"/>
        <end position="127"/>
    </location>
</feature>
<dbReference type="AlphaFoldDB" id="A0A8J3D7I7"/>
<proteinExistence type="predicted"/>
<gene>
    <name evidence="2" type="ORF">GCM10007390_46450</name>
</gene>
<protein>
    <submittedName>
        <fullName evidence="2">Uncharacterized protein</fullName>
    </submittedName>
</protein>
<comment type="caution">
    <text evidence="2">The sequence shown here is derived from an EMBL/GenBank/DDBJ whole genome shotgun (WGS) entry which is preliminary data.</text>
</comment>
<dbReference type="Proteomes" id="UP000598271">
    <property type="component" value="Unassembled WGS sequence"/>
</dbReference>
<name>A0A8J3D7I7_9BACT</name>